<dbReference type="Proteomes" id="UP000309215">
    <property type="component" value="Unassembled WGS sequence"/>
</dbReference>
<keyword evidence="1" id="KW-0732">Signal</keyword>
<dbReference type="Pfam" id="PF16670">
    <property type="entry name" value="PI-PLC-C1"/>
    <property type="match status" value="1"/>
</dbReference>
<dbReference type="Gene3D" id="3.20.20.190">
    <property type="entry name" value="Phosphatidylinositol (PI) phosphodiesterase"/>
    <property type="match status" value="1"/>
</dbReference>
<dbReference type="GO" id="GO:0008081">
    <property type="term" value="F:phosphoric diester hydrolase activity"/>
    <property type="evidence" value="ECO:0007669"/>
    <property type="project" value="InterPro"/>
</dbReference>
<dbReference type="CDD" id="cd08589">
    <property type="entry name" value="PI-PLCc_SaPLC1_like"/>
    <property type="match status" value="1"/>
</dbReference>
<keyword evidence="3" id="KW-1185">Reference proteome</keyword>
<dbReference type="RefSeq" id="WP_136930372.1">
    <property type="nucleotide sequence ID" value="NZ_SSMQ01000018.1"/>
</dbReference>
<dbReference type="InterPro" id="IPR017946">
    <property type="entry name" value="PLC-like_Pdiesterase_TIM-brl"/>
</dbReference>
<evidence type="ECO:0000313" key="2">
    <source>
        <dbReference type="EMBL" id="TKD06521.1"/>
    </source>
</evidence>
<dbReference type="AlphaFoldDB" id="A0A4U1JD73"/>
<dbReference type="PROSITE" id="PS51257">
    <property type="entry name" value="PROKAR_LIPOPROTEIN"/>
    <property type="match status" value="1"/>
</dbReference>
<evidence type="ECO:0000313" key="3">
    <source>
        <dbReference type="Proteomes" id="UP000309215"/>
    </source>
</evidence>
<name>A0A4U1JD73_9BACT</name>
<dbReference type="GO" id="GO:0006629">
    <property type="term" value="P:lipid metabolic process"/>
    <property type="evidence" value="ECO:0007669"/>
    <property type="project" value="InterPro"/>
</dbReference>
<dbReference type="SUPFAM" id="SSF51695">
    <property type="entry name" value="PLC-like phosphodiesterases"/>
    <property type="match status" value="1"/>
</dbReference>
<dbReference type="PROSITE" id="PS50007">
    <property type="entry name" value="PIPLC_X_DOMAIN"/>
    <property type="match status" value="1"/>
</dbReference>
<dbReference type="InterPro" id="IPR032075">
    <property type="entry name" value="PI-PLC-C1"/>
</dbReference>
<dbReference type="EMBL" id="SSMQ01000018">
    <property type="protein sequence ID" value="TKD06521.1"/>
    <property type="molecule type" value="Genomic_DNA"/>
</dbReference>
<protein>
    <recommendedName>
        <fullName evidence="4">Phosphatidylinositol diacylglycerol-lyase</fullName>
    </recommendedName>
</protein>
<organism evidence="2 3">
    <name type="scientific">Polyangium fumosum</name>
    <dbReference type="NCBI Taxonomy" id="889272"/>
    <lineage>
        <taxon>Bacteria</taxon>
        <taxon>Pseudomonadati</taxon>
        <taxon>Myxococcota</taxon>
        <taxon>Polyangia</taxon>
        <taxon>Polyangiales</taxon>
        <taxon>Polyangiaceae</taxon>
        <taxon>Polyangium</taxon>
    </lineage>
</organism>
<reference evidence="2 3" key="1">
    <citation type="submission" date="2019-04" db="EMBL/GenBank/DDBJ databases">
        <authorList>
            <person name="Li Y."/>
            <person name="Wang J."/>
        </authorList>
    </citation>
    <scope>NUCLEOTIDE SEQUENCE [LARGE SCALE GENOMIC DNA]</scope>
    <source>
        <strain evidence="2 3">DSM 14668</strain>
    </source>
</reference>
<proteinExistence type="predicted"/>
<accession>A0A4U1JD73</accession>
<gene>
    <name evidence="2" type="ORF">E8A74_18565</name>
</gene>
<sequence>MSLCFRAALGLVLAAALVGCGGGGDPAEVKPPDPPPKFDYPLDDVLRLHHLQTKSTHNSYHIETEGNTVGEWRYTHAPLDVQLGAQGVRHVELDLRYNFDLEAFEVYHLPVLDEQTTCRKLTDCLRVLKDWSDAHRAHHPIVVQFEIKDAVPADEAGAETYFAALHEEILRVWPDDRILVPDEVQGDAATLREAVLSKGWPTLGEVRGHVLFTLDDAGDARRAYTKNHTSLAGRILFANASPADPWAAIAILNNPLGEASVIAEALAANMLVRTRADGDPGAVIETGSTVEREAAIASGAQFVSTDFPAKVPAAEYWVEIPDGAPSRCNPVTAPSACSAEAIEDPKFVGP</sequence>
<feature type="signal peptide" evidence="1">
    <location>
        <begin position="1"/>
        <end position="21"/>
    </location>
</feature>
<feature type="chain" id="PRO_5020641936" description="Phosphatidylinositol diacylglycerol-lyase" evidence="1">
    <location>
        <begin position="22"/>
        <end position="350"/>
    </location>
</feature>
<comment type="caution">
    <text evidence="2">The sequence shown here is derived from an EMBL/GenBank/DDBJ whole genome shotgun (WGS) entry which is preliminary data.</text>
</comment>
<evidence type="ECO:0008006" key="4">
    <source>
        <dbReference type="Google" id="ProtNLM"/>
    </source>
</evidence>
<evidence type="ECO:0000256" key="1">
    <source>
        <dbReference type="SAM" id="SignalP"/>
    </source>
</evidence>
<dbReference type="OrthoDB" id="195526at2"/>